<dbReference type="GO" id="GO:0022857">
    <property type="term" value="F:transmembrane transporter activity"/>
    <property type="evidence" value="ECO:0007669"/>
    <property type="project" value="InterPro"/>
</dbReference>
<keyword evidence="5 6" id="KW-0472">Membrane</keyword>
<reference evidence="7 8" key="1">
    <citation type="submission" date="2013-08" db="EMBL/GenBank/DDBJ databases">
        <title>The genome sequence of Knoellia aerolata.</title>
        <authorList>
            <person name="Zhu W."/>
            <person name="Wang G."/>
        </authorList>
    </citation>
    <scope>NUCLEOTIDE SEQUENCE [LARGE SCALE GENOMIC DNA]</scope>
    <source>
        <strain evidence="7 8">DSM 18566</strain>
    </source>
</reference>
<feature type="transmembrane region" description="Helical" evidence="6">
    <location>
        <begin position="260"/>
        <end position="283"/>
    </location>
</feature>
<organism evidence="7 8">
    <name type="scientific">Knoellia aerolata DSM 18566</name>
    <dbReference type="NCBI Taxonomy" id="1385519"/>
    <lineage>
        <taxon>Bacteria</taxon>
        <taxon>Bacillati</taxon>
        <taxon>Actinomycetota</taxon>
        <taxon>Actinomycetes</taxon>
        <taxon>Micrococcales</taxon>
        <taxon>Intrasporangiaceae</taxon>
        <taxon>Knoellia</taxon>
    </lineage>
</organism>
<dbReference type="Proteomes" id="UP000030013">
    <property type="component" value="Unassembled WGS sequence"/>
</dbReference>
<evidence type="ECO:0000256" key="5">
    <source>
        <dbReference type="ARBA" id="ARBA00023136"/>
    </source>
</evidence>
<dbReference type="Pfam" id="PF02653">
    <property type="entry name" value="BPD_transp_2"/>
    <property type="match status" value="1"/>
</dbReference>
<feature type="transmembrane region" description="Helical" evidence="6">
    <location>
        <begin position="295"/>
        <end position="323"/>
    </location>
</feature>
<feature type="transmembrane region" description="Helical" evidence="6">
    <location>
        <begin position="335"/>
        <end position="354"/>
    </location>
</feature>
<protein>
    <submittedName>
        <fullName evidence="7">Sugar ABC transporter permease</fullName>
    </submittedName>
</protein>
<evidence type="ECO:0000256" key="1">
    <source>
        <dbReference type="ARBA" id="ARBA00004651"/>
    </source>
</evidence>
<keyword evidence="8" id="KW-1185">Reference proteome</keyword>
<evidence type="ECO:0000256" key="6">
    <source>
        <dbReference type="SAM" id="Phobius"/>
    </source>
</evidence>
<dbReference type="AlphaFoldDB" id="A0A0A0JXJ5"/>
<keyword evidence="3 6" id="KW-0812">Transmembrane</keyword>
<dbReference type="CDD" id="cd06580">
    <property type="entry name" value="TM_PBP1_transp_TpRbsC_like"/>
    <property type="match status" value="1"/>
</dbReference>
<name>A0A0A0JXJ5_9MICO</name>
<evidence type="ECO:0000313" key="8">
    <source>
        <dbReference type="Proteomes" id="UP000030013"/>
    </source>
</evidence>
<gene>
    <name evidence="7" type="ORF">N801_15085</name>
</gene>
<dbReference type="eggNOG" id="COG4603">
    <property type="taxonomic scope" value="Bacteria"/>
</dbReference>
<dbReference type="RefSeq" id="WP_035939187.1">
    <property type="nucleotide sequence ID" value="NZ_AVPL01000046.1"/>
</dbReference>
<dbReference type="EMBL" id="AVPL01000046">
    <property type="protein sequence ID" value="KGN40301.1"/>
    <property type="molecule type" value="Genomic_DNA"/>
</dbReference>
<evidence type="ECO:0000313" key="7">
    <source>
        <dbReference type="EMBL" id="KGN40301.1"/>
    </source>
</evidence>
<keyword evidence="4 6" id="KW-1133">Transmembrane helix</keyword>
<accession>A0A0A0JXJ5</accession>
<dbReference type="GO" id="GO:0005886">
    <property type="term" value="C:plasma membrane"/>
    <property type="evidence" value="ECO:0007669"/>
    <property type="project" value="UniProtKB-SubCell"/>
</dbReference>
<dbReference type="OrthoDB" id="45037at2"/>
<comment type="subcellular location">
    <subcellularLocation>
        <location evidence="1">Cell membrane</location>
        <topology evidence="1">Multi-pass membrane protein</topology>
    </subcellularLocation>
</comment>
<evidence type="ECO:0000256" key="2">
    <source>
        <dbReference type="ARBA" id="ARBA00022475"/>
    </source>
</evidence>
<evidence type="ECO:0000256" key="3">
    <source>
        <dbReference type="ARBA" id="ARBA00022692"/>
    </source>
</evidence>
<evidence type="ECO:0000256" key="4">
    <source>
        <dbReference type="ARBA" id="ARBA00022989"/>
    </source>
</evidence>
<feature type="transmembrane region" description="Helical" evidence="6">
    <location>
        <begin position="132"/>
        <end position="156"/>
    </location>
</feature>
<keyword evidence="2" id="KW-1003">Cell membrane</keyword>
<feature type="transmembrane region" description="Helical" evidence="6">
    <location>
        <begin position="84"/>
        <end position="103"/>
    </location>
</feature>
<feature type="transmembrane region" description="Helical" evidence="6">
    <location>
        <begin position="30"/>
        <end position="55"/>
    </location>
</feature>
<feature type="transmembrane region" description="Helical" evidence="6">
    <location>
        <begin position="213"/>
        <end position="231"/>
    </location>
</feature>
<dbReference type="PANTHER" id="PTHR47089:SF1">
    <property type="entry name" value="GUANOSINE ABC TRANSPORTER PERMEASE PROTEIN NUPP"/>
    <property type="match status" value="1"/>
</dbReference>
<dbReference type="InterPro" id="IPR001851">
    <property type="entry name" value="ABC_transp_permease"/>
</dbReference>
<dbReference type="STRING" id="1385519.N801_15085"/>
<proteinExistence type="predicted"/>
<sequence length="376" mass="38792">MSNDVTENPGATEVTDVAVAPPLSQRARSFAFAAIPYAVAVLAAFVVVGIIITALGHDPTEAFRAVLTNSFRNQTGFVQTLHKWAPLTLLSLAFAIPLGAGRFNIGGEGQMILGTVGAAAVGITMSELPMVILLPLVILVGILAGAVWAAISAWLMESFKINEILSTVLLNFVSFEVLDYVASVVWSDPGAGGAVTLPVGEGAVLPGIGRPPMHTGVLIVVLVSVVAAVMAKRSVAGFELRAVGLNERASRLHGIRTGRVAVTSMVVAGALAGLAGAIEVAGVHQRTLEGVQSNFLLLGIIIGLIARGSLTAVPFVAFGIAVLEVGAGSMQRVSGAPVEIVLILEGLILLFLLMSDVATERFRRARASRAAKGALA</sequence>
<feature type="transmembrane region" description="Helical" evidence="6">
    <location>
        <begin position="110"/>
        <end position="126"/>
    </location>
</feature>
<comment type="caution">
    <text evidence="7">The sequence shown here is derived from an EMBL/GenBank/DDBJ whole genome shotgun (WGS) entry which is preliminary data.</text>
</comment>
<dbReference type="PANTHER" id="PTHR47089">
    <property type="entry name" value="ABC TRANSPORTER, PERMEASE PROTEIN"/>
    <property type="match status" value="1"/>
</dbReference>